<evidence type="ECO:0000313" key="9">
    <source>
        <dbReference type="EMBL" id="MDJ1480407.1"/>
    </source>
</evidence>
<organism evidence="9 10">
    <name type="scientific">Xanthocytophaga flava</name>
    <dbReference type="NCBI Taxonomy" id="3048013"/>
    <lineage>
        <taxon>Bacteria</taxon>
        <taxon>Pseudomonadati</taxon>
        <taxon>Bacteroidota</taxon>
        <taxon>Cytophagia</taxon>
        <taxon>Cytophagales</taxon>
        <taxon>Rhodocytophagaceae</taxon>
        <taxon>Xanthocytophaga</taxon>
    </lineage>
</organism>
<evidence type="ECO:0000313" key="10">
    <source>
        <dbReference type="Proteomes" id="UP001241110"/>
    </source>
</evidence>
<dbReference type="InterPro" id="IPR051689">
    <property type="entry name" value="Sterol_desaturase/TMEM195"/>
</dbReference>
<dbReference type="GO" id="GO:0006643">
    <property type="term" value="P:membrane lipid metabolic process"/>
    <property type="evidence" value="ECO:0007669"/>
    <property type="project" value="TreeGrafter"/>
</dbReference>
<feature type="transmembrane region" description="Helical" evidence="7">
    <location>
        <begin position="77"/>
        <end position="94"/>
    </location>
</feature>
<dbReference type="GO" id="GO:0005506">
    <property type="term" value="F:iron ion binding"/>
    <property type="evidence" value="ECO:0007669"/>
    <property type="project" value="InterPro"/>
</dbReference>
<evidence type="ECO:0000256" key="2">
    <source>
        <dbReference type="ARBA" id="ARBA00022692"/>
    </source>
</evidence>
<keyword evidence="5" id="KW-0443">Lipid metabolism</keyword>
<name>A0AAE3U6B6_9BACT</name>
<dbReference type="Pfam" id="PF04116">
    <property type="entry name" value="FA_hydroxylase"/>
    <property type="match status" value="1"/>
</dbReference>
<keyword evidence="2 7" id="KW-0812">Transmembrane</keyword>
<proteinExistence type="predicted"/>
<dbReference type="PANTHER" id="PTHR21624">
    <property type="entry name" value="STEROL DESATURASE-RELATED PROTEIN"/>
    <property type="match status" value="1"/>
</dbReference>
<evidence type="ECO:0000256" key="5">
    <source>
        <dbReference type="ARBA" id="ARBA00023098"/>
    </source>
</evidence>
<evidence type="ECO:0000256" key="7">
    <source>
        <dbReference type="SAM" id="Phobius"/>
    </source>
</evidence>
<dbReference type="EMBL" id="JASJOS010000003">
    <property type="protein sequence ID" value="MDJ1480407.1"/>
    <property type="molecule type" value="Genomic_DNA"/>
</dbReference>
<keyword evidence="4" id="KW-0560">Oxidoreductase</keyword>
<dbReference type="GO" id="GO:0008610">
    <property type="term" value="P:lipid biosynthetic process"/>
    <property type="evidence" value="ECO:0007669"/>
    <property type="project" value="InterPro"/>
</dbReference>
<dbReference type="GO" id="GO:0012505">
    <property type="term" value="C:endomembrane system"/>
    <property type="evidence" value="ECO:0007669"/>
    <property type="project" value="UniProtKB-SubCell"/>
</dbReference>
<evidence type="ECO:0000256" key="4">
    <source>
        <dbReference type="ARBA" id="ARBA00023002"/>
    </source>
</evidence>
<sequence>MEVKLLSYTVPLFAFFIVLEMVISAWLGYRAYRTKDTMVNLACTSLNFGFDVLMRGVQLAVLTFVAVYSPFHWQKNWQYWVLLFLAEDLAYYTLHVVDHYCRFFWAIHITHHSSEQFNLTVAIRSSVFQPLYRFFYFIPLALVGFEALDILFMYAVSQTYGFFVHTEMVGKLGILEYILVTPSHHRVHHASNEKYLDRNMGMVLIIWDRIFGTFREEEEKPVYGITTKMESDNLYEVVTYEWKHMLKDLQQDISWKQKLKYIFGRPGWRHDK</sequence>
<evidence type="ECO:0000256" key="3">
    <source>
        <dbReference type="ARBA" id="ARBA00022989"/>
    </source>
</evidence>
<accession>A0AAE3U6B6</accession>
<keyword evidence="6 7" id="KW-0472">Membrane</keyword>
<comment type="subcellular location">
    <subcellularLocation>
        <location evidence="1">Endomembrane system</location>
        <topology evidence="1">Multi-pass membrane protein</topology>
    </subcellularLocation>
</comment>
<dbReference type="RefSeq" id="WP_313977055.1">
    <property type="nucleotide sequence ID" value="NZ_JASJOS010000003.1"/>
</dbReference>
<gene>
    <name evidence="9" type="ORF">QNI16_07925</name>
</gene>
<feature type="domain" description="Fatty acid hydroxylase" evidence="8">
    <location>
        <begin position="80"/>
        <end position="213"/>
    </location>
</feature>
<evidence type="ECO:0000256" key="6">
    <source>
        <dbReference type="ARBA" id="ARBA00023136"/>
    </source>
</evidence>
<evidence type="ECO:0000259" key="8">
    <source>
        <dbReference type="Pfam" id="PF04116"/>
    </source>
</evidence>
<feature type="transmembrane region" description="Helical" evidence="7">
    <location>
        <begin position="134"/>
        <end position="156"/>
    </location>
</feature>
<dbReference type="AlphaFoldDB" id="A0AAE3U6B6"/>
<dbReference type="InterPro" id="IPR006694">
    <property type="entry name" value="Fatty_acid_hydroxylase"/>
</dbReference>
<feature type="transmembrane region" description="Helical" evidence="7">
    <location>
        <begin position="52"/>
        <end position="71"/>
    </location>
</feature>
<comment type="caution">
    <text evidence="9">The sequence shown here is derived from an EMBL/GenBank/DDBJ whole genome shotgun (WGS) entry which is preliminary data.</text>
</comment>
<dbReference type="GO" id="GO:0050479">
    <property type="term" value="F:glyceryl-ether monooxygenase activity"/>
    <property type="evidence" value="ECO:0007669"/>
    <property type="project" value="TreeGrafter"/>
</dbReference>
<evidence type="ECO:0000256" key="1">
    <source>
        <dbReference type="ARBA" id="ARBA00004127"/>
    </source>
</evidence>
<feature type="transmembrane region" description="Helical" evidence="7">
    <location>
        <begin position="12"/>
        <end position="32"/>
    </location>
</feature>
<protein>
    <submittedName>
        <fullName evidence="9">Sterol desaturase family protein</fullName>
    </submittedName>
</protein>
<reference evidence="9" key="1">
    <citation type="submission" date="2023-05" db="EMBL/GenBank/DDBJ databases">
        <authorList>
            <person name="Zhang X."/>
        </authorList>
    </citation>
    <scope>NUCLEOTIDE SEQUENCE</scope>
    <source>
        <strain evidence="9">YF14B1</strain>
    </source>
</reference>
<dbReference type="PANTHER" id="PTHR21624:SF1">
    <property type="entry name" value="ALKYLGLYCEROL MONOOXYGENASE"/>
    <property type="match status" value="1"/>
</dbReference>
<dbReference type="Proteomes" id="UP001241110">
    <property type="component" value="Unassembled WGS sequence"/>
</dbReference>
<dbReference type="GO" id="GO:0016020">
    <property type="term" value="C:membrane"/>
    <property type="evidence" value="ECO:0007669"/>
    <property type="project" value="GOC"/>
</dbReference>
<keyword evidence="3 7" id="KW-1133">Transmembrane helix</keyword>